<feature type="signal peptide" evidence="1">
    <location>
        <begin position="1"/>
        <end position="19"/>
    </location>
</feature>
<reference evidence="3 4" key="1">
    <citation type="submission" date="2019-11" db="EMBL/GenBank/DDBJ databases">
        <title>Pedobacter sp. HMF7647 Genome sequencing and assembly.</title>
        <authorList>
            <person name="Kang H."/>
            <person name="Kim H."/>
            <person name="Joh K."/>
        </authorList>
    </citation>
    <scope>NUCLEOTIDE SEQUENCE [LARGE SCALE GENOMIC DNA]</scope>
    <source>
        <strain evidence="3 4">HMF7647</strain>
    </source>
</reference>
<accession>A0A7K1YCC2</accession>
<dbReference type="RefSeq" id="WP_160845396.1">
    <property type="nucleotide sequence ID" value="NZ_WVHT01000007.1"/>
</dbReference>
<dbReference type="InterPro" id="IPR025524">
    <property type="entry name" value="DUF4412"/>
</dbReference>
<comment type="caution">
    <text evidence="3">The sequence shown here is derived from an EMBL/GenBank/DDBJ whole genome shotgun (WGS) entry which is preliminary data.</text>
</comment>
<sequence>MKKIILSLIAIAFSAGVFAQTPINEGTITYTVEWEVPAQMQQMASMFPKELTVYFKGDSSVVNQKSQMSTSNVIMNSKTDFVRLLLDIPMMSKKYVINFTPADLEEMKEKWPEYELKAGTETQTIAGYKATKYTITEKKSNKTSEGWFTKDIATPANSLTQFFDKSNGVPLKFDSFQSGLAIHATVKEIKQGAIPAGAFATPAGYETITFDQLKGMMGGRQ</sequence>
<evidence type="ECO:0000313" key="4">
    <source>
        <dbReference type="Proteomes" id="UP000466586"/>
    </source>
</evidence>
<proteinExistence type="predicted"/>
<dbReference type="EMBL" id="WVHT01000007">
    <property type="protein sequence ID" value="MXV52215.1"/>
    <property type="molecule type" value="Genomic_DNA"/>
</dbReference>
<evidence type="ECO:0000259" key="2">
    <source>
        <dbReference type="Pfam" id="PF14371"/>
    </source>
</evidence>
<keyword evidence="4" id="KW-1185">Reference proteome</keyword>
<organism evidence="3 4">
    <name type="scientific">Hufsiella arboris</name>
    <dbReference type="NCBI Taxonomy" id="2695275"/>
    <lineage>
        <taxon>Bacteria</taxon>
        <taxon>Pseudomonadati</taxon>
        <taxon>Bacteroidota</taxon>
        <taxon>Sphingobacteriia</taxon>
        <taxon>Sphingobacteriales</taxon>
        <taxon>Sphingobacteriaceae</taxon>
        <taxon>Hufsiella</taxon>
    </lineage>
</organism>
<evidence type="ECO:0000313" key="3">
    <source>
        <dbReference type="EMBL" id="MXV52215.1"/>
    </source>
</evidence>
<feature type="domain" description="DUF4412" evidence="2">
    <location>
        <begin position="40"/>
        <end position="205"/>
    </location>
</feature>
<gene>
    <name evidence="3" type="ORF">GS399_14650</name>
</gene>
<keyword evidence="1" id="KW-0732">Signal</keyword>
<dbReference type="Proteomes" id="UP000466586">
    <property type="component" value="Unassembled WGS sequence"/>
</dbReference>
<dbReference type="AlphaFoldDB" id="A0A7K1YCC2"/>
<dbReference type="Pfam" id="PF14371">
    <property type="entry name" value="DUF4412"/>
    <property type="match status" value="1"/>
</dbReference>
<protein>
    <submittedName>
        <fullName evidence="3">DUF4412 domain-containing protein</fullName>
    </submittedName>
</protein>
<evidence type="ECO:0000256" key="1">
    <source>
        <dbReference type="SAM" id="SignalP"/>
    </source>
</evidence>
<name>A0A7K1YCC2_9SPHI</name>
<feature type="chain" id="PRO_5029653885" evidence="1">
    <location>
        <begin position="20"/>
        <end position="221"/>
    </location>
</feature>